<dbReference type="InterPro" id="IPR023352">
    <property type="entry name" value="MAPEG-like_dom_sf"/>
</dbReference>
<evidence type="ECO:0000313" key="6">
    <source>
        <dbReference type="EMBL" id="PIK51398.1"/>
    </source>
</evidence>
<keyword evidence="7" id="KW-1185">Reference proteome</keyword>
<evidence type="ECO:0000256" key="1">
    <source>
        <dbReference type="ARBA" id="ARBA00004123"/>
    </source>
</evidence>
<dbReference type="STRING" id="307972.A0A2G8KTR2"/>
<accession>A0A2G8KTR2</accession>
<comment type="subcellular location">
    <subcellularLocation>
        <location evidence="2">Cytoplasm</location>
    </subcellularLocation>
    <subcellularLocation>
        <location evidence="1">Nucleus</location>
    </subcellularLocation>
</comment>
<dbReference type="EMBL" id="MRZV01000375">
    <property type="protein sequence ID" value="PIK51398.1"/>
    <property type="molecule type" value="Genomic_DNA"/>
</dbReference>
<organism evidence="6 7">
    <name type="scientific">Stichopus japonicus</name>
    <name type="common">Sea cucumber</name>
    <dbReference type="NCBI Taxonomy" id="307972"/>
    <lineage>
        <taxon>Eukaryota</taxon>
        <taxon>Metazoa</taxon>
        <taxon>Echinodermata</taxon>
        <taxon>Eleutherozoa</taxon>
        <taxon>Echinozoa</taxon>
        <taxon>Holothuroidea</taxon>
        <taxon>Aspidochirotacea</taxon>
        <taxon>Aspidochirotida</taxon>
        <taxon>Stichopodidae</taxon>
        <taxon>Apostichopus</taxon>
    </lineage>
</organism>
<dbReference type="InterPro" id="IPR007513">
    <property type="entry name" value="SERF-like_N"/>
</dbReference>
<comment type="caution">
    <text evidence="6">The sequence shown here is derived from an EMBL/GenBank/DDBJ whole genome shotgun (WGS) entry which is preliminary data.</text>
</comment>
<proteinExistence type="predicted"/>
<dbReference type="Proteomes" id="UP000230750">
    <property type="component" value="Unassembled WGS sequence"/>
</dbReference>
<evidence type="ECO:0000256" key="3">
    <source>
        <dbReference type="ARBA" id="ARBA00022490"/>
    </source>
</evidence>
<evidence type="ECO:0000259" key="5">
    <source>
        <dbReference type="Pfam" id="PF04419"/>
    </source>
</evidence>
<dbReference type="GO" id="GO:0005737">
    <property type="term" value="C:cytoplasm"/>
    <property type="evidence" value="ECO:0007669"/>
    <property type="project" value="UniProtKB-SubCell"/>
</dbReference>
<dbReference type="InterPro" id="IPR045230">
    <property type="entry name" value="MBS1/2-like"/>
</dbReference>
<dbReference type="Gene3D" id="4.10.1050.10">
    <property type="entry name" value="At2g23090-like"/>
    <property type="match status" value="1"/>
</dbReference>
<dbReference type="OrthoDB" id="73348at2759"/>
<keyword evidence="3" id="KW-0963">Cytoplasm</keyword>
<dbReference type="Pfam" id="PF04419">
    <property type="entry name" value="SERF-like_N"/>
    <property type="match status" value="1"/>
</dbReference>
<protein>
    <recommendedName>
        <fullName evidence="5">Small EDRK-rich factor-like N-terminal domain-containing protein</fullName>
    </recommendedName>
</protein>
<reference evidence="6 7" key="1">
    <citation type="journal article" date="2017" name="PLoS Biol.">
        <title>The sea cucumber genome provides insights into morphological evolution and visceral regeneration.</title>
        <authorList>
            <person name="Zhang X."/>
            <person name="Sun L."/>
            <person name="Yuan J."/>
            <person name="Sun Y."/>
            <person name="Gao Y."/>
            <person name="Zhang L."/>
            <person name="Li S."/>
            <person name="Dai H."/>
            <person name="Hamel J.F."/>
            <person name="Liu C."/>
            <person name="Yu Y."/>
            <person name="Liu S."/>
            <person name="Lin W."/>
            <person name="Guo K."/>
            <person name="Jin S."/>
            <person name="Xu P."/>
            <person name="Storey K.B."/>
            <person name="Huan P."/>
            <person name="Zhang T."/>
            <person name="Zhou Y."/>
            <person name="Zhang J."/>
            <person name="Lin C."/>
            <person name="Li X."/>
            <person name="Xing L."/>
            <person name="Huo D."/>
            <person name="Sun M."/>
            <person name="Wang L."/>
            <person name="Mercier A."/>
            <person name="Li F."/>
            <person name="Yang H."/>
            <person name="Xiang J."/>
        </authorList>
    </citation>
    <scope>NUCLEOTIDE SEQUENCE [LARGE SCALE GENOMIC DNA]</scope>
    <source>
        <strain evidence="6">Shaxun</strain>
        <tissue evidence="6">Muscle</tissue>
    </source>
</reference>
<dbReference type="InterPro" id="IPR026939">
    <property type="entry name" value="ZNF706/At2g23090_sf"/>
</dbReference>
<evidence type="ECO:0000256" key="4">
    <source>
        <dbReference type="ARBA" id="ARBA00023242"/>
    </source>
</evidence>
<feature type="domain" description="Small EDRK-rich factor-like N-terminal" evidence="5">
    <location>
        <begin position="200"/>
        <end position="233"/>
    </location>
</feature>
<dbReference type="GO" id="GO:0005634">
    <property type="term" value="C:nucleus"/>
    <property type="evidence" value="ECO:0007669"/>
    <property type="project" value="UniProtKB-SubCell"/>
</dbReference>
<sequence>MVDPKDSQQSVIQYIQFFHLFHVDMVASPGQSDKLVASLRFQSPRQMEMKDLSGFSELIPSTIVSLRYLYARRQYFEAYSKKAEDRVPHFITAVKCFQILLVMSAAGIINLSLKEYAGVDVFGKVVDFFRQYIPQLKSVKQTVQIKVNNGHSWFPSATLSVGLRFRYLIAHFCLIKKTCTVQNNFTVRITSQFQEYQINMARGQQKIQAQQKNQLKNKKKKGGSDQKASALKALVYTCTVCKTQMPDTKTYKQHFESKHPKLPLPEELKNVASV</sequence>
<name>A0A2G8KTR2_STIJA</name>
<dbReference type="AlphaFoldDB" id="A0A2G8KTR2"/>
<dbReference type="SUPFAM" id="SSF118359">
    <property type="entry name" value="Expressed protein At2g23090/F21P24.15"/>
    <property type="match status" value="1"/>
</dbReference>
<dbReference type="PANTHER" id="PTHR21213:SF0">
    <property type="entry name" value="ZINC FINGER PROTEIN 706"/>
    <property type="match status" value="1"/>
</dbReference>
<gene>
    <name evidence="6" type="ORF">BSL78_11720</name>
</gene>
<evidence type="ECO:0000313" key="7">
    <source>
        <dbReference type="Proteomes" id="UP000230750"/>
    </source>
</evidence>
<dbReference type="PANTHER" id="PTHR21213">
    <property type="entry name" value="GEO09665P1-RELATED"/>
    <property type="match status" value="1"/>
</dbReference>
<dbReference type="SUPFAM" id="SSF161084">
    <property type="entry name" value="MAPEG domain-like"/>
    <property type="match status" value="1"/>
</dbReference>
<keyword evidence="4" id="KW-0539">Nucleus</keyword>
<evidence type="ECO:0000256" key="2">
    <source>
        <dbReference type="ARBA" id="ARBA00004496"/>
    </source>
</evidence>
<dbReference type="Gene3D" id="1.20.120.550">
    <property type="entry name" value="Membrane associated eicosanoid/glutathione metabolism-like domain"/>
    <property type="match status" value="1"/>
</dbReference>